<proteinExistence type="predicted"/>
<evidence type="ECO:0000313" key="1">
    <source>
        <dbReference type="EMBL" id="KKK74517.1"/>
    </source>
</evidence>
<gene>
    <name evidence="1" type="ORF">LCGC14_2883000</name>
</gene>
<protein>
    <submittedName>
        <fullName evidence="1">Uncharacterized protein</fullName>
    </submittedName>
</protein>
<comment type="caution">
    <text evidence="1">The sequence shown here is derived from an EMBL/GenBank/DDBJ whole genome shotgun (WGS) entry which is preliminary data.</text>
</comment>
<reference evidence="1" key="1">
    <citation type="journal article" date="2015" name="Nature">
        <title>Complex archaea that bridge the gap between prokaryotes and eukaryotes.</title>
        <authorList>
            <person name="Spang A."/>
            <person name="Saw J.H."/>
            <person name="Jorgensen S.L."/>
            <person name="Zaremba-Niedzwiedzka K."/>
            <person name="Martijn J."/>
            <person name="Lind A.E."/>
            <person name="van Eijk R."/>
            <person name="Schleper C."/>
            <person name="Guy L."/>
            <person name="Ettema T.J."/>
        </authorList>
    </citation>
    <scope>NUCLEOTIDE SEQUENCE</scope>
</reference>
<dbReference type="AlphaFoldDB" id="A0A0F8XZJ3"/>
<accession>A0A0F8XZJ3</accession>
<dbReference type="EMBL" id="LAZR01056282">
    <property type="protein sequence ID" value="KKK74517.1"/>
    <property type="molecule type" value="Genomic_DNA"/>
</dbReference>
<sequence length="100" mass="11269">QNVAALQGIILTQEAPFDGYVREVKIHWPPGAAGLVSVRVGYRTKQFLPFEGFLALDNVTPTYPFNEYVQHTENIFVEIQNADAANAHRITVMLNIREKV</sequence>
<feature type="non-terminal residue" evidence="1">
    <location>
        <position position="1"/>
    </location>
</feature>
<name>A0A0F8XZJ3_9ZZZZ</name>
<organism evidence="1">
    <name type="scientific">marine sediment metagenome</name>
    <dbReference type="NCBI Taxonomy" id="412755"/>
    <lineage>
        <taxon>unclassified sequences</taxon>
        <taxon>metagenomes</taxon>
        <taxon>ecological metagenomes</taxon>
    </lineage>
</organism>